<feature type="non-terminal residue" evidence="2">
    <location>
        <position position="1"/>
    </location>
</feature>
<gene>
    <name evidence="2" type="ORF">ORI27_28185</name>
</gene>
<evidence type="ECO:0000313" key="2">
    <source>
        <dbReference type="EMBL" id="MCX2940578.1"/>
    </source>
</evidence>
<dbReference type="Proteomes" id="UP001300745">
    <property type="component" value="Unassembled WGS sequence"/>
</dbReference>
<evidence type="ECO:0008006" key="4">
    <source>
        <dbReference type="Google" id="ProtNLM"/>
    </source>
</evidence>
<organism evidence="2 3">
    <name type="scientific">Mycobacterium pinniadriaticum</name>
    <dbReference type="NCBI Taxonomy" id="2994102"/>
    <lineage>
        <taxon>Bacteria</taxon>
        <taxon>Bacillati</taxon>
        <taxon>Actinomycetota</taxon>
        <taxon>Actinomycetes</taxon>
        <taxon>Mycobacteriales</taxon>
        <taxon>Mycobacteriaceae</taxon>
        <taxon>Mycobacterium</taxon>
    </lineage>
</organism>
<comment type="caution">
    <text evidence="2">The sequence shown here is derived from an EMBL/GenBank/DDBJ whole genome shotgun (WGS) entry which is preliminary data.</text>
</comment>
<evidence type="ECO:0000313" key="3">
    <source>
        <dbReference type="Proteomes" id="UP001300745"/>
    </source>
</evidence>
<proteinExistence type="predicted"/>
<name>A0ABT3SM22_9MYCO</name>
<dbReference type="RefSeq" id="WP_266000422.1">
    <property type="nucleotide sequence ID" value="NZ_JAPJDN010000042.1"/>
</dbReference>
<sequence length="90" mass="9956">KTGIKKPHPNTGVSEHGKKQQQTKTTKHTIEFSNNTPRHLHRPRNKPAAFAACGVRTVGTTRNPGVFLEDAVALFGLTRVAATWIKLREC</sequence>
<accession>A0ABT3SM22</accession>
<reference evidence="2 3" key="1">
    <citation type="submission" date="2022-11" db="EMBL/GenBank/DDBJ databases">
        <title>Mycobacterium sp. nov.</title>
        <authorList>
            <person name="Papic B."/>
            <person name="Spicic S."/>
            <person name="Duvnjak S."/>
        </authorList>
    </citation>
    <scope>NUCLEOTIDE SEQUENCE [LARGE SCALE GENOMIC DNA]</scope>
    <source>
        <strain evidence="2 3">CVI_P4</strain>
    </source>
</reference>
<evidence type="ECO:0000256" key="1">
    <source>
        <dbReference type="SAM" id="MobiDB-lite"/>
    </source>
</evidence>
<keyword evidence="3" id="KW-1185">Reference proteome</keyword>
<dbReference type="EMBL" id="JAPJDO010000042">
    <property type="protein sequence ID" value="MCX2940578.1"/>
    <property type="molecule type" value="Genomic_DNA"/>
</dbReference>
<protein>
    <recommendedName>
        <fullName evidence="4">Transposase</fullName>
    </recommendedName>
</protein>
<feature type="region of interest" description="Disordered" evidence="1">
    <location>
        <begin position="1"/>
        <end position="44"/>
    </location>
</feature>